<proteinExistence type="predicted"/>
<dbReference type="Proteomes" id="UP000000238">
    <property type="component" value="Chromosome"/>
</dbReference>
<keyword evidence="2" id="KW-1185">Reference proteome</keyword>
<evidence type="ECO:0000313" key="1">
    <source>
        <dbReference type="EMBL" id="ABC29449.1"/>
    </source>
</evidence>
<name>Q2SIS5_HAHCH</name>
<dbReference type="EMBL" id="CP000155">
    <property type="protein sequence ID" value="ABC29449.1"/>
    <property type="molecule type" value="Genomic_DNA"/>
</dbReference>
<dbReference type="KEGG" id="hch:HCH_02660"/>
<dbReference type="AlphaFoldDB" id="Q2SIS5"/>
<gene>
    <name evidence="1" type="ordered locus">HCH_02660</name>
</gene>
<organism evidence="1 2">
    <name type="scientific">Hahella chejuensis (strain KCTC 2396)</name>
    <dbReference type="NCBI Taxonomy" id="349521"/>
    <lineage>
        <taxon>Bacteria</taxon>
        <taxon>Pseudomonadati</taxon>
        <taxon>Pseudomonadota</taxon>
        <taxon>Gammaproteobacteria</taxon>
        <taxon>Oceanospirillales</taxon>
        <taxon>Hahellaceae</taxon>
        <taxon>Hahella</taxon>
    </lineage>
</organism>
<dbReference type="HOGENOM" id="CLU_3356502_0_0_6"/>
<accession>Q2SIS5</accession>
<evidence type="ECO:0000313" key="2">
    <source>
        <dbReference type="Proteomes" id="UP000000238"/>
    </source>
</evidence>
<sequence>MIKAFFNGMQDCSGLLSGAASRLGRAASMRVSADIE</sequence>
<protein>
    <submittedName>
        <fullName evidence="1">Uncharacterized protein</fullName>
    </submittedName>
</protein>
<dbReference type="STRING" id="349521.HCH_02660"/>
<reference evidence="1 2" key="1">
    <citation type="journal article" date="2005" name="Nucleic Acids Res.">
        <title>Genomic blueprint of Hahella chejuensis, a marine microbe producing an algicidal agent.</title>
        <authorList>
            <person name="Jeong H."/>
            <person name="Yim J.H."/>
            <person name="Lee C."/>
            <person name="Choi S.-H."/>
            <person name="Park Y.K."/>
            <person name="Yoon S.H."/>
            <person name="Hur C.-G."/>
            <person name="Kang H.-Y."/>
            <person name="Kim D."/>
            <person name="Lee H.H."/>
            <person name="Park K.H."/>
            <person name="Park S.-H."/>
            <person name="Park H.-S."/>
            <person name="Lee H.K."/>
            <person name="Oh T.K."/>
            <person name="Kim J.F."/>
        </authorList>
    </citation>
    <scope>NUCLEOTIDE SEQUENCE [LARGE SCALE GENOMIC DNA]</scope>
    <source>
        <strain evidence="1 2">KCTC 2396</strain>
    </source>
</reference>